<dbReference type="Proteomes" id="UP001275084">
    <property type="component" value="Unassembled WGS sequence"/>
</dbReference>
<gene>
    <name evidence="2" type="ORF">B0T25DRAFT_613237</name>
</gene>
<keyword evidence="3" id="KW-1185">Reference proteome</keyword>
<sequence length="140" mass="15106">MKQTFAFLSGFAWLGFRSAAAAITQTEATTETSEAIVTFTTTLTIPQIEKREISKFEYPRNSVGSVTIQLASKAEIEPATNGYTPVRGCVDFKGRGHARVLWCSEDPARLLITEGDGSDTGDAGCWPMMLDTGGDGGYQQ</sequence>
<dbReference type="EMBL" id="JAUIQD010000006">
    <property type="protein sequence ID" value="KAK3346646.1"/>
    <property type="molecule type" value="Genomic_DNA"/>
</dbReference>
<dbReference type="AlphaFoldDB" id="A0AAJ0HBU6"/>
<keyword evidence="1" id="KW-0732">Signal</keyword>
<reference evidence="2" key="1">
    <citation type="journal article" date="2023" name="Mol. Phylogenet. Evol.">
        <title>Genome-scale phylogeny and comparative genomics of the fungal order Sordariales.</title>
        <authorList>
            <person name="Hensen N."/>
            <person name="Bonometti L."/>
            <person name="Westerberg I."/>
            <person name="Brannstrom I.O."/>
            <person name="Guillou S."/>
            <person name="Cros-Aarteil S."/>
            <person name="Calhoun S."/>
            <person name="Haridas S."/>
            <person name="Kuo A."/>
            <person name="Mondo S."/>
            <person name="Pangilinan J."/>
            <person name="Riley R."/>
            <person name="LaButti K."/>
            <person name="Andreopoulos B."/>
            <person name="Lipzen A."/>
            <person name="Chen C."/>
            <person name="Yan M."/>
            <person name="Daum C."/>
            <person name="Ng V."/>
            <person name="Clum A."/>
            <person name="Steindorff A."/>
            <person name="Ohm R.A."/>
            <person name="Martin F."/>
            <person name="Silar P."/>
            <person name="Natvig D.O."/>
            <person name="Lalanne C."/>
            <person name="Gautier V."/>
            <person name="Ament-Velasquez S.L."/>
            <person name="Kruys A."/>
            <person name="Hutchinson M.I."/>
            <person name="Powell A.J."/>
            <person name="Barry K."/>
            <person name="Miller A.N."/>
            <person name="Grigoriev I.V."/>
            <person name="Debuchy R."/>
            <person name="Gladieux P."/>
            <person name="Hiltunen Thoren M."/>
            <person name="Johannesson H."/>
        </authorList>
    </citation>
    <scope>NUCLEOTIDE SEQUENCE</scope>
    <source>
        <strain evidence="2">CBS 955.72</strain>
    </source>
</reference>
<feature type="chain" id="PRO_5042464752" evidence="1">
    <location>
        <begin position="23"/>
        <end position="140"/>
    </location>
</feature>
<name>A0AAJ0HBU6_9PEZI</name>
<reference evidence="2" key="2">
    <citation type="submission" date="2023-06" db="EMBL/GenBank/DDBJ databases">
        <authorList>
            <consortium name="Lawrence Berkeley National Laboratory"/>
            <person name="Haridas S."/>
            <person name="Hensen N."/>
            <person name="Bonometti L."/>
            <person name="Westerberg I."/>
            <person name="Brannstrom I.O."/>
            <person name="Guillou S."/>
            <person name="Cros-Aarteil S."/>
            <person name="Calhoun S."/>
            <person name="Kuo A."/>
            <person name="Mondo S."/>
            <person name="Pangilinan J."/>
            <person name="Riley R."/>
            <person name="Labutti K."/>
            <person name="Andreopoulos B."/>
            <person name="Lipzen A."/>
            <person name="Chen C."/>
            <person name="Yanf M."/>
            <person name="Daum C."/>
            <person name="Ng V."/>
            <person name="Clum A."/>
            <person name="Steindorff A."/>
            <person name="Ohm R."/>
            <person name="Martin F."/>
            <person name="Silar P."/>
            <person name="Natvig D."/>
            <person name="Lalanne C."/>
            <person name="Gautier V."/>
            <person name="Ament-Velasquez S.L."/>
            <person name="Kruys A."/>
            <person name="Hutchinson M.I."/>
            <person name="Powell A.J."/>
            <person name="Barry K."/>
            <person name="Miller A.N."/>
            <person name="Grigoriev I.V."/>
            <person name="Debuchy R."/>
            <person name="Gladieux P."/>
            <person name="Thoren M.H."/>
            <person name="Johannesson H."/>
        </authorList>
    </citation>
    <scope>NUCLEOTIDE SEQUENCE</scope>
    <source>
        <strain evidence="2">CBS 955.72</strain>
    </source>
</reference>
<feature type="signal peptide" evidence="1">
    <location>
        <begin position="1"/>
        <end position="22"/>
    </location>
</feature>
<evidence type="ECO:0000313" key="2">
    <source>
        <dbReference type="EMBL" id="KAK3346646.1"/>
    </source>
</evidence>
<evidence type="ECO:0000256" key="1">
    <source>
        <dbReference type="SAM" id="SignalP"/>
    </source>
</evidence>
<comment type="caution">
    <text evidence="2">The sequence shown here is derived from an EMBL/GenBank/DDBJ whole genome shotgun (WGS) entry which is preliminary data.</text>
</comment>
<protein>
    <submittedName>
        <fullName evidence="2">Uncharacterized protein</fullName>
    </submittedName>
</protein>
<proteinExistence type="predicted"/>
<accession>A0AAJ0HBU6</accession>
<evidence type="ECO:0000313" key="3">
    <source>
        <dbReference type="Proteomes" id="UP001275084"/>
    </source>
</evidence>
<organism evidence="2 3">
    <name type="scientific">Lasiosphaeria hispida</name>
    <dbReference type="NCBI Taxonomy" id="260671"/>
    <lineage>
        <taxon>Eukaryota</taxon>
        <taxon>Fungi</taxon>
        <taxon>Dikarya</taxon>
        <taxon>Ascomycota</taxon>
        <taxon>Pezizomycotina</taxon>
        <taxon>Sordariomycetes</taxon>
        <taxon>Sordariomycetidae</taxon>
        <taxon>Sordariales</taxon>
        <taxon>Lasiosphaeriaceae</taxon>
        <taxon>Lasiosphaeria</taxon>
    </lineage>
</organism>